<dbReference type="Gene3D" id="3.10.50.40">
    <property type="match status" value="1"/>
</dbReference>
<keyword evidence="7" id="KW-1133">Transmembrane helix</keyword>
<dbReference type="EMBL" id="WVUK01000055">
    <property type="protein sequence ID" value="KAF7493537.1"/>
    <property type="molecule type" value="Genomic_DNA"/>
</dbReference>
<feature type="compositionally biased region" description="Acidic residues" evidence="6">
    <location>
        <begin position="13"/>
        <end position="34"/>
    </location>
</feature>
<dbReference type="InterPro" id="IPR001179">
    <property type="entry name" value="PPIase_FKBP_dom"/>
</dbReference>
<dbReference type="SUPFAM" id="SSF54534">
    <property type="entry name" value="FKBP-like"/>
    <property type="match status" value="1"/>
</dbReference>
<feature type="repeat" description="TPR" evidence="4">
    <location>
        <begin position="279"/>
        <end position="312"/>
    </location>
</feature>
<feature type="region of interest" description="Disordered" evidence="6">
    <location>
        <begin position="386"/>
        <end position="406"/>
    </location>
</feature>
<dbReference type="PANTHER" id="PTHR46512:SF1">
    <property type="entry name" value="PEPTIDYLPROLYL ISOMERASE"/>
    <property type="match status" value="1"/>
</dbReference>
<keyword evidence="11" id="KW-1185">Reference proteome</keyword>
<dbReference type="InterPro" id="IPR046357">
    <property type="entry name" value="PPIase_dom_sf"/>
</dbReference>
<dbReference type="PROSITE" id="PS50293">
    <property type="entry name" value="TPR_REGION"/>
    <property type="match status" value="1"/>
</dbReference>
<dbReference type="GO" id="GO:0044183">
    <property type="term" value="F:protein folding chaperone"/>
    <property type="evidence" value="ECO:0007669"/>
    <property type="project" value="TreeGrafter"/>
</dbReference>
<organism evidence="9">
    <name type="scientific">Sarcoptes scabiei</name>
    <name type="common">Itch mite</name>
    <name type="synonym">Acarus scabiei</name>
    <dbReference type="NCBI Taxonomy" id="52283"/>
    <lineage>
        <taxon>Eukaryota</taxon>
        <taxon>Metazoa</taxon>
        <taxon>Ecdysozoa</taxon>
        <taxon>Arthropoda</taxon>
        <taxon>Chelicerata</taxon>
        <taxon>Arachnida</taxon>
        <taxon>Acari</taxon>
        <taxon>Acariformes</taxon>
        <taxon>Sarcoptiformes</taxon>
        <taxon>Astigmata</taxon>
        <taxon>Psoroptidia</taxon>
        <taxon>Sarcoptoidea</taxon>
        <taxon>Sarcoptidae</taxon>
        <taxon>Sarcoptinae</taxon>
        <taxon>Sarcoptes</taxon>
    </lineage>
</organism>
<protein>
    <recommendedName>
        <fullName evidence="3">peptidylprolyl isomerase</fullName>
        <ecNumber evidence="3">5.2.1.8</ecNumber>
    </recommendedName>
</protein>
<name>A0A834RD81_SARSC</name>
<dbReference type="Pfam" id="PF00254">
    <property type="entry name" value="FKBP_C"/>
    <property type="match status" value="1"/>
</dbReference>
<dbReference type="Gene3D" id="1.25.40.10">
    <property type="entry name" value="Tetratricopeptide repeat domain"/>
    <property type="match status" value="1"/>
</dbReference>
<dbReference type="SMART" id="SM00028">
    <property type="entry name" value="TPR"/>
    <property type="match status" value="3"/>
</dbReference>
<accession>A0A834RD81</accession>
<dbReference type="GO" id="GO:0005829">
    <property type="term" value="C:cytosol"/>
    <property type="evidence" value="ECO:0007669"/>
    <property type="project" value="TreeGrafter"/>
</dbReference>
<proteinExistence type="predicted"/>
<dbReference type="GO" id="GO:0012505">
    <property type="term" value="C:endomembrane system"/>
    <property type="evidence" value="ECO:0007669"/>
    <property type="project" value="TreeGrafter"/>
</dbReference>
<gene>
    <name evidence="9" type="ORF">SSS_5962</name>
</gene>
<dbReference type="EC" id="5.2.1.8" evidence="3"/>
<feature type="region of interest" description="Disordered" evidence="6">
    <location>
        <begin position="1"/>
        <end position="86"/>
    </location>
</feature>
<dbReference type="Pfam" id="PF13414">
    <property type="entry name" value="TPR_11"/>
    <property type="match status" value="1"/>
</dbReference>
<feature type="transmembrane region" description="Helical" evidence="7">
    <location>
        <begin position="421"/>
        <end position="441"/>
    </location>
</feature>
<dbReference type="GO" id="GO:0043066">
    <property type="term" value="P:negative regulation of apoptotic process"/>
    <property type="evidence" value="ECO:0007669"/>
    <property type="project" value="TreeGrafter"/>
</dbReference>
<evidence type="ECO:0000313" key="9">
    <source>
        <dbReference type="EMBL" id="KAF7493537.1"/>
    </source>
</evidence>
<feature type="repeat" description="TPR" evidence="4">
    <location>
        <begin position="313"/>
        <end position="346"/>
    </location>
</feature>
<reference evidence="9" key="2">
    <citation type="submission" date="2020-01" db="EMBL/GenBank/DDBJ databases">
        <authorList>
            <person name="Korhonen P.K.K."/>
            <person name="Guangxu M.G."/>
            <person name="Wang T.W."/>
            <person name="Stroehlein A.J.S."/>
            <person name="Young N.D."/>
            <person name="Ang C.-S.A."/>
            <person name="Fernando D.W.F."/>
            <person name="Lu H.L."/>
            <person name="Taylor S.T."/>
            <person name="Ehtesham M.E.M."/>
            <person name="Najaraj S.H.N."/>
            <person name="Harsha G.H.G."/>
            <person name="Madugundu A.M."/>
            <person name="Renuse S.R."/>
            <person name="Holt D.H."/>
            <person name="Pandey A.P."/>
            <person name="Papenfuss A.P."/>
            <person name="Gasser R.B.G."/>
            <person name="Fischer K.F."/>
        </authorList>
    </citation>
    <scope>NUCLEOTIDE SEQUENCE</scope>
    <source>
        <strain evidence="9">SSS_KF_BRIS2020</strain>
    </source>
</reference>
<dbReference type="OrthoDB" id="532682at2759"/>
<dbReference type="InterPro" id="IPR050754">
    <property type="entry name" value="FKBP4/5/8-like"/>
</dbReference>
<dbReference type="GO" id="GO:0005740">
    <property type="term" value="C:mitochondrial envelope"/>
    <property type="evidence" value="ECO:0007669"/>
    <property type="project" value="TreeGrafter"/>
</dbReference>
<reference evidence="11" key="1">
    <citation type="journal article" date="2020" name="PLoS Negl. Trop. Dis.">
        <title>High-quality nuclear genome for Sarcoptes scabiei-A critical resource for a neglected parasite.</title>
        <authorList>
            <person name="Korhonen P.K."/>
            <person name="Gasser R.B."/>
            <person name="Ma G."/>
            <person name="Wang T."/>
            <person name="Stroehlein A.J."/>
            <person name="Young N.D."/>
            <person name="Ang C.S."/>
            <person name="Fernando D.D."/>
            <person name="Lu H.C."/>
            <person name="Taylor S."/>
            <person name="Reynolds S.L."/>
            <person name="Mofiz E."/>
            <person name="Najaraj S.H."/>
            <person name="Gowda H."/>
            <person name="Madugundu A."/>
            <person name="Renuse S."/>
            <person name="Holt D."/>
            <person name="Pandey A."/>
            <person name="Papenfuss A.T."/>
            <person name="Fischer K."/>
        </authorList>
    </citation>
    <scope>NUCLEOTIDE SEQUENCE [LARGE SCALE GENOMIC DNA]</scope>
</reference>
<keyword evidence="1" id="KW-0677">Repeat</keyword>
<evidence type="ECO:0000259" key="8">
    <source>
        <dbReference type="PROSITE" id="PS50059"/>
    </source>
</evidence>
<evidence type="ECO:0000256" key="4">
    <source>
        <dbReference type="PROSITE-ProRule" id="PRU00339"/>
    </source>
</evidence>
<keyword evidence="2 4" id="KW-0802">TPR repeat</keyword>
<keyword evidence="3" id="KW-0697">Rotamase</keyword>
<evidence type="ECO:0000313" key="11">
    <source>
        <dbReference type="Proteomes" id="UP000070412"/>
    </source>
</evidence>
<sequence>MNQMEQPNIDQIDNLDEQDDFSEMPSLEEIENDASDAKTATEMNTAKKNEKIKKNIIIPEDDTTSKQTSSDSDDQDQENDGYMDILNNGDLKKKTVKSGKHHNDHQEEIIKEETFDRFILDLGDNDLHQGLDLLIPLMELHDVCRALIKPRFAYGHLGNEEIGIPSDATLDCQIELLEIISQSDNVYGEEDENVESLFKKEPIQKRNERGCYKKSRGNFWFNRGEFSLAIQCYRGALKYLDSSDEELKTLDRKKSDIDQLEPETTKRIEQIEDLIEKRAQTYNNLAAAQMKLNAIDSALRSINDSLLLRPNNTKALFRHSKLLSEKGEYEEAIKELRKALKIDPKSEAIASELNRLNQILQKQLRNQKELYRRMMQANNTETVTNGKISTSAVQNSKSYQEKSDHLDNDRSKKFHKFWQRFRWPIISMSILTGAVLIRNVFAG</sequence>
<keyword evidence="7" id="KW-0472">Membrane</keyword>
<dbReference type="InterPro" id="IPR011990">
    <property type="entry name" value="TPR-like_helical_dom_sf"/>
</dbReference>
<dbReference type="Proteomes" id="UP000070412">
    <property type="component" value="Unassembled WGS sequence"/>
</dbReference>
<keyword evidence="5" id="KW-0175">Coiled coil</keyword>
<dbReference type="EnsemblMetazoa" id="SSS_5962s_mrna">
    <property type="protein sequence ID" value="KAF7493537.1"/>
    <property type="gene ID" value="SSS_5962"/>
</dbReference>
<evidence type="ECO:0000256" key="5">
    <source>
        <dbReference type="SAM" id="Coils"/>
    </source>
</evidence>
<feature type="coiled-coil region" evidence="5">
    <location>
        <begin position="319"/>
        <end position="380"/>
    </location>
</feature>
<evidence type="ECO:0000313" key="10">
    <source>
        <dbReference type="EnsemblMetazoa" id="KAF7493537.1"/>
    </source>
</evidence>
<dbReference type="AlphaFoldDB" id="A0A834RD81"/>
<dbReference type="GO" id="GO:0003755">
    <property type="term" value="F:peptidyl-prolyl cis-trans isomerase activity"/>
    <property type="evidence" value="ECO:0007669"/>
    <property type="project" value="UniProtKB-KW"/>
</dbReference>
<evidence type="ECO:0000256" key="2">
    <source>
        <dbReference type="ARBA" id="ARBA00022803"/>
    </source>
</evidence>
<dbReference type="PANTHER" id="PTHR46512">
    <property type="entry name" value="PEPTIDYLPROLYL ISOMERASE"/>
    <property type="match status" value="1"/>
</dbReference>
<feature type="domain" description="PPIase FKBP-type" evidence="8">
    <location>
        <begin position="80"/>
        <end position="180"/>
    </location>
</feature>
<dbReference type="PROSITE" id="PS50059">
    <property type="entry name" value="FKBP_PPIASE"/>
    <property type="match status" value="1"/>
</dbReference>
<comment type="catalytic activity">
    <reaction evidence="3">
        <text>[protein]-peptidylproline (omega=180) = [protein]-peptidylproline (omega=0)</text>
        <dbReference type="Rhea" id="RHEA:16237"/>
        <dbReference type="Rhea" id="RHEA-COMP:10747"/>
        <dbReference type="Rhea" id="RHEA-COMP:10748"/>
        <dbReference type="ChEBI" id="CHEBI:83833"/>
        <dbReference type="ChEBI" id="CHEBI:83834"/>
        <dbReference type="EC" id="5.2.1.8"/>
    </reaction>
</comment>
<reference evidence="10" key="3">
    <citation type="submission" date="2022-06" db="UniProtKB">
        <authorList>
            <consortium name="EnsemblMetazoa"/>
        </authorList>
    </citation>
    <scope>IDENTIFICATION</scope>
</reference>
<evidence type="ECO:0000256" key="1">
    <source>
        <dbReference type="ARBA" id="ARBA00022737"/>
    </source>
</evidence>
<dbReference type="GO" id="GO:0016020">
    <property type="term" value="C:membrane"/>
    <property type="evidence" value="ECO:0007669"/>
    <property type="project" value="TreeGrafter"/>
</dbReference>
<dbReference type="InterPro" id="IPR019734">
    <property type="entry name" value="TPR_rpt"/>
</dbReference>
<evidence type="ECO:0000256" key="7">
    <source>
        <dbReference type="SAM" id="Phobius"/>
    </source>
</evidence>
<feature type="compositionally biased region" description="Acidic residues" evidence="6">
    <location>
        <begin position="71"/>
        <end position="81"/>
    </location>
</feature>
<dbReference type="SUPFAM" id="SSF48452">
    <property type="entry name" value="TPR-like"/>
    <property type="match status" value="1"/>
</dbReference>
<feature type="compositionally biased region" description="Polar residues" evidence="6">
    <location>
        <begin position="386"/>
        <end position="398"/>
    </location>
</feature>
<evidence type="ECO:0000256" key="3">
    <source>
        <dbReference type="PROSITE-ProRule" id="PRU00277"/>
    </source>
</evidence>
<feature type="compositionally biased region" description="Polar residues" evidence="6">
    <location>
        <begin position="1"/>
        <end position="11"/>
    </location>
</feature>
<dbReference type="PROSITE" id="PS50005">
    <property type="entry name" value="TPR"/>
    <property type="match status" value="2"/>
</dbReference>
<keyword evidence="3 9" id="KW-0413">Isomerase</keyword>
<keyword evidence="7" id="KW-0812">Transmembrane</keyword>
<evidence type="ECO:0000256" key="6">
    <source>
        <dbReference type="SAM" id="MobiDB-lite"/>
    </source>
</evidence>